<feature type="transmembrane region" description="Helical" evidence="6">
    <location>
        <begin position="65"/>
        <end position="87"/>
    </location>
</feature>
<feature type="transmembrane region" description="Helical" evidence="6">
    <location>
        <begin position="25"/>
        <end position="45"/>
    </location>
</feature>
<feature type="transmembrane region" description="Helical" evidence="6">
    <location>
        <begin position="190"/>
        <end position="214"/>
    </location>
</feature>
<keyword evidence="9" id="KW-1185">Reference proteome</keyword>
<feature type="transmembrane region" description="Helical" evidence="6">
    <location>
        <begin position="249"/>
        <end position="271"/>
    </location>
</feature>
<dbReference type="Gene3D" id="1.20.1250.20">
    <property type="entry name" value="MFS general substrate transporter like domains"/>
    <property type="match status" value="1"/>
</dbReference>
<feature type="transmembrane region" description="Helical" evidence="6">
    <location>
        <begin position="153"/>
        <end position="178"/>
    </location>
</feature>
<organism evidence="8 9">
    <name type="scientific">Microbulbifer taiwanensis</name>
    <dbReference type="NCBI Taxonomy" id="986746"/>
    <lineage>
        <taxon>Bacteria</taxon>
        <taxon>Pseudomonadati</taxon>
        <taxon>Pseudomonadota</taxon>
        <taxon>Gammaproteobacteria</taxon>
        <taxon>Cellvibrionales</taxon>
        <taxon>Microbulbiferaceae</taxon>
        <taxon>Microbulbifer</taxon>
    </lineage>
</organism>
<evidence type="ECO:0000256" key="4">
    <source>
        <dbReference type="ARBA" id="ARBA00022989"/>
    </source>
</evidence>
<dbReference type="InterPro" id="IPR050495">
    <property type="entry name" value="ATG22/LtaA_families"/>
</dbReference>
<feature type="transmembrane region" description="Helical" evidence="6">
    <location>
        <begin position="403"/>
        <end position="420"/>
    </location>
</feature>
<proteinExistence type="predicted"/>
<evidence type="ECO:0000256" key="2">
    <source>
        <dbReference type="ARBA" id="ARBA00022448"/>
    </source>
</evidence>
<feature type="transmembrane region" description="Helical" evidence="6">
    <location>
        <begin position="283"/>
        <end position="303"/>
    </location>
</feature>
<evidence type="ECO:0000313" key="8">
    <source>
        <dbReference type="EMBL" id="MFC6632969.1"/>
    </source>
</evidence>
<dbReference type="EMBL" id="JBHSVR010000001">
    <property type="protein sequence ID" value="MFC6632969.1"/>
    <property type="molecule type" value="Genomic_DNA"/>
</dbReference>
<comment type="caution">
    <text evidence="8">The sequence shown here is derived from an EMBL/GenBank/DDBJ whole genome shotgun (WGS) entry which is preliminary data.</text>
</comment>
<comment type="subcellular location">
    <subcellularLocation>
        <location evidence="1">Endomembrane system</location>
        <topology evidence="1">Multi-pass membrane protein</topology>
    </subcellularLocation>
</comment>
<feature type="transmembrane region" description="Helical" evidence="6">
    <location>
        <begin position="118"/>
        <end position="141"/>
    </location>
</feature>
<feature type="transmembrane region" description="Helical" evidence="6">
    <location>
        <begin position="94"/>
        <end position="112"/>
    </location>
</feature>
<dbReference type="PANTHER" id="PTHR23519">
    <property type="entry name" value="AUTOPHAGY-RELATED PROTEIN 22"/>
    <property type="match status" value="1"/>
</dbReference>
<gene>
    <name evidence="8" type="ORF">ACFQBM_06760</name>
</gene>
<dbReference type="InterPro" id="IPR036259">
    <property type="entry name" value="MFS_trans_sf"/>
</dbReference>
<evidence type="ECO:0000256" key="6">
    <source>
        <dbReference type="SAM" id="Phobius"/>
    </source>
</evidence>
<evidence type="ECO:0000259" key="7">
    <source>
        <dbReference type="PROSITE" id="PS50850"/>
    </source>
</evidence>
<reference evidence="9" key="1">
    <citation type="journal article" date="2019" name="Int. J. Syst. Evol. Microbiol.">
        <title>The Global Catalogue of Microorganisms (GCM) 10K type strain sequencing project: providing services to taxonomists for standard genome sequencing and annotation.</title>
        <authorList>
            <consortium name="The Broad Institute Genomics Platform"/>
            <consortium name="The Broad Institute Genome Sequencing Center for Infectious Disease"/>
            <person name="Wu L."/>
            <person name="Ma J."/>
        </authorList>
    </citation>
    <scope>NUCLEOTIDE SEQUENCE [LARGE SCALE GENOMIC DNA]</scope>
    <source>
        <strain evidence="9">CGMCC 1.13718</strain>
    </source>
</reference>
<dbReference type="PROSITE" id="PS50850">
    <property type="entry name" value="MFS"/>
    <property type="match status" value="1"/>
</dbReference>
<dbReference type="Pfam" id="PF11700">
    <property type="entry name" value="ATG22"/>
    <property type="match status" value="2"/>
</dbReference>
<keyword evidence="5 6" id="KW-0472">Membrane</keyword>
<keyword evidence="4 6" id="KW-1133">Transmembrane helix</keyword>
<feature type="transmembrane region" description="Helical" evidence="6">
    <location>
        <begin position="315"/>
        <end position="332"/>
    </location>
</feature>
<evidence type="ECO:0000313" key="9">
    <source>
        <dbReference type="Proteomes" id="UP001596425"/>
    </source>
</evidence>
<feature type="transmembrane region" description="Helical" evidence="6">
    <location>
        <begin position="375"/>
        <end position="397"/>
    </location>
</feature>
<protein>
    <submittedName>
        <fullName evidence="8">MFS transporter</fullName>
    </submittedName>
</protein>
<keyword evidence="2" id="KW-0813">Transport</keyword>
<accession>A0ABW1YJT3</accession>
<evidence type="ECO:0000256" key="1">
    <source>
        <dbReference type="ARBA" id="ARBA00004127"/>
    </source>
</evidence>
<dbReference type="PANTHER" id="PTHR23519:SF1">
    <property type="entry name" value="AUTOPHAGY-RELATED PROTEIN 22"/>
    <property type="match status" value="1"/>
</dbReference>
<dbReference type="Proteomes" id="UP001596425">
    <property type="component" value="Unassembled WGS sequence"/>
</dbReference>
<dbReference type="RefSeq" id="WP_319024477.1">
    <property type="nucleotide sequence ID" value="NZ_JACZFR010000007.1"/>
</dbReference>
<sequence>MSTPPASSAPAPGASGRRAIWGWAFYDWANSAFATVVLAGFFPLLFQDFWNAGVNAETSNLRLGWANAAASLLIALSAPLIGAFADAAAVRKRLLLLFAAAGILATALLAAVPGGAWLSAALLFVCATIGFLGANLLYDALLTSIAPPERWHAVSGLGFGLGYLGGGLLYLACVLAALNPDTFGFADSTGAALAAFVLTGLWWALFSLPLILWVREPPAAAASGSGALVGRTFRQLRSTIGHLYRYRTAALFLLAYWLYIDGVGTVIRMAVAYGRALGFERSHLILALLLVQFVGFPAAIAFAHLGERIGPQRGIYLGLAVYIVVCIWGAFIRSPWEFFAIAVLIGLVQGGVQALSRSCYARLIPAARSGEFFGFYNLMGKFAALIGPPLFGLFGSWFGDVRYSMLALILLFVGGGLILSRVPGSALNARTDESTQ</sequence>
<evidence type="ECO:0000256" key="5">
    <source>
        <dbReference type="ARBA" id="ARBA00023136"/>
    </source>
</evidence>
<dbReference type="SUPFAM" id="SSF103473">
    <property type="entry name" value="MFS general substrate transporter"/>
    <property type="match status" value="1"/>
</dbReference>
<keyword evidence="3 6" id="KW-0812">Transmembrane</keyword>
<dbReference type="InterPro" id="IPR024671">
    <property type="entry name" value="Atg22-like"/>
</dbReference>
<feature type="domain" description="Major facilitator superfamily (MFS) profile" evidence="7">
    <location>
        <begin position="20"/>
        <end position="432"/>
    </location>
</feature>
<dbReference type="InterPro" id="IPR020846">
    <property type="entry name" value="MFS_dom"/>
</dbReference>
<evidence type="ECO:0000256" key="3">
    <source>
        <dbReference type="ARBA" id="ARBA00022692"/>
    </source>
</evidence>
<name>A0ABW1YJT3_9GAMM</name>
<feature type="transmembrane region" description="Helical" evidence="6">
    <location>
        <begin position="338"/>
        <end position="355"/>
    </location>
</feature>